<feature type="signal peptide" evidence="3">
    <location>
        <begin position="1"/>
        <end position="24"/>
    </location>
</feature>
<dbReference type="InterPro" id="IPR050975">
    <property type="entry name" value="Sleep_regulator"/>
</dbReference>
<dbReference type="CDD" id="cd23590">
    <property type="entry name" value="TFP_LU_ECD_Bou"/>
    <property type="match status" value="1"/>
</dbReference>
<reference evidence="4" key="1">
    <citation type="submission" date="2018-11" db="EMBL/GenBank/DDBJ databases">
        <title>Venom-gland transcriptomics and venom proteomics of the Florida green centipede (Hemiscolopendra marginata) reveal sex-based variation in a centipede venom.</title>
        <authorList>
            <person name="Nystrom G.S."/>
            <person name="Ward M.J."/>
            <person name="Ellsworth S.A."/>
            <person name="Rokyta D.R."/>
        </authorList>
    </citation>
    <scope>NUCLEOTIDE SEQUENCE</scope>
    <source>
        <tissue evidence="4">Venom gland</tissue>
    </source>
</reference>
<protein>
    <submittedName>
        <fullName evidence="4">Omega-scoloptoxin</fullName>
    </submittedName>
</protein>
<evidence type="ECO:0000256" key="3">
    <source>
        <dbReference type="SAM" id="SignalP"/>
    </source>
</evidence>
<dbReference type="PANTHER" id="PTHR33562:SF20">
    <property type="entry name" value="PROTEIN QUIVER"/>
    <property type="match status" value="1"/>
</dbReference>
<proteinExistence type="predicted"/>
<keyword evidence="1 3" id="KW-0732">Signal</keyword>
<keyword evidence="2" id="KW-1133">Transmembrane helix</keyword>
<feature type="chain" id="PRO_5024860988" evidence="3">
    <location>
        <begin position="25"/>
        <end position="130"/>
    </location>
</feature>
<sequence length="130" mass="13968">MKPIGILILSGVFLITLLSPQTTGLNCFQCSTGEGSDFCYSTFPNPSGCIWPLNNYCTKIVTYANGGIAIARSCNVVSLDNKCIEIGSTKTCSYSCATDACNLSPQLGPNRFLLPSLVSVLFFILFSAFR</sequence>
<keyword evidence="2" id="KW-0812">Transmembrane</keyword>
<dbReference type="PANTHER" id="PTHR33562">
    <property type="entry name" value="ATILLA, ISOFORM B-RELATED-RELATED"/>
    <property type="match status" value="1"/>
</dbReference>
<feature type="transmembrane region" description="Helical" evidence="2">
    <location>
        <begin position="112"/>
        <end position="129"/>
    </location>
</feature>
<name>A0A646QDF6_9MYRI</name>
<dbReference type="EMBL" id="GHBY01000486">
    <property type="protein sequence ID" value="MUP40663.1"/>
    <property type="molecule type" value="Transcribed_RNA"/>
</dbReference>
<organism evidence="4">
    <name type="scientific">Hemiscolopendra marginata</name>
    <dbReference type="NCBI Taxonomy" id="943146"/>
    <lineage>
        <taxon>Eukaryota</taxon>
        <taxon>Metazoa</taxon>
        <taxon>Ecdysozoa</taxon>
        <taxon>Arthropoda</taxon>
        <taxon>Myriapoda</taxon>
        <taxon>Chilopoda</taxon>
        <taxon>Pleurostigmophora</taxon>
        <taxon>Scolopendromorpha</taxon>
        <taxon>Scolopendridae</taxon>
        <taxon>Hemiscolopendra</taxon>
    </lineage>
</organism>
<dbReference type="AlphaFoldDB" id="A0A646QDF6"/>
<evidence type="ECO:0000256" key="1">
    <source>
        <dbReference type="ARBA" id="ARBA00022729"/>
    </source>
</evidence>
<keyword evidence="2" id="KW-0472">Membrane</keyword>
<evidence type="ECO:0000256" key="2">
    <source>
        <dbReference type="SAM" id="Phobius"/>
    </source>
</evidence>
<accession>A0A646QDF6</accession>
<evidence type="ECO:0000313" key="4">
    <source>
        <dbReference type="EMBL" id="MUP40663.1"/>
    </source>
</evidence>